<dbReference type="EMBL" id="UINC01013315">
    <property type="protein sequence ID" value="SVA57626.1"/>
    <property type="molecule type" value="Genomic_DNA"/>
</dbReference>
<gene>
    <name evidence="1" type="ORF">METZ01_LOCUS110480</name>
</gene>
<sequence length="40" mass="4303">MISGVTYICAFRRSAIDMASLGLASIILVPNPELINFSFA</sequence>
<evidence type="ECO:0000313" key="1">
    <source>
        <dbReference type="EMBL" id="SVA57626.1"/>
    </source>
</evidence>
<proteinExistence type="predicted"/>
<dbReference type="AlphaFoldDB" id="A0A381WYL3"/>
<organism evidence="1">
    <name type="scientific">marine metagenome</name>
    <dbReference type="NCBI Taxonomy" id="408172"/>
    <lineage>
        <taxon>unclassified sequences</taxon>
        <taxon>metagenomes</taxon>
        <taxon>ecological metagenomes</taxon>
    </lineage>
</organism>
<accession>A0A381WYL3</accession>
<reference evidence="1" key="1">
    <citation type="submission" date="2018-05" db="EMBL/GenBank/DDBJ databases">
        <authorList>
            <person name="Lanie J.A."/>
            <person name="Ng W.-L."/>
            <person name="Kazmierczak K.M."/>
            <person name="Andrzejewski T.M."/>
            <person name="Davidsen T.M."/>
            <person name="Wayne K.J."/>
            <person name="Tettelin H."/>
            <person name="Glass J.I."/>
            <person name="Rusch D."/>
            <person name="Podicherti R."/>
            <person name="Tsui H.-C.T."/>
            <person name="Winkler M.E."/>
        </authorList>
    </citation>
    <scope>NUCLEOTIDE SEQUENCE</scope>
</reference>
<name>A0A381WYL3_9ZZZZ</name>
<protein>
    <submittedName>
        <fullName evidence="1">Uncharacterized protein</fullName>
    </submittedName>
</protein>